<dbReference type="InterPro" id="IPR000387">
    <property type="entry name" value="Tyr_Pase_dom"/>
</dbReference>
<dbReference type="KEGG" id="thel:IG193_07390"/>
<dbReference type="Pfam" id="PF22785">
    <property type="entry name" value="Tc-R-P"/>
    <property type="match status" value="1"/>
</dbReference>
<dbReference type="PROSITE" id="PS00383">
    <property type="entry name" value="TYR_PHOSPHATASE_1"/>
    <property type="match status" value="1"/>
</dbReference>
<dbReference type="GO" id="GO:0004721">
    <property type="term" value="F:phosphoprotein phosphatase activity"/>
    <property type="evidence" value="ECO:0007669"/>
    <property type="project" value="UniProtKB-KW"/>
</dbReference>
<dbReference type="PANTHER" id="PTHR45961">
    <property type="entry name" value="IP21249P"/>
    <property type="match status" value="1"/>
</dbReference>
<keyword evidence="3" id="KW-0904">Protein phosphatase</keyword>
<dbReference type="RefSeq" id="WP_192818544.1">
    <property type="nucleotide sequence ID" value="NZ_CP062310.1"/>
</dbReference>
<keyword evidence="6" id="KW-1185">Reference proteome</keyword>
<dbReference type="InterPro" id="IPR052103">
    <property type="entry name" value="Dual_spec_Phospatases"/>
</dbReference>
<dbReference type="AlphaFoldDB" id="A0A7L9FGY0"/>
<dbReference type="InterPro" id="IPR029021">
    <property type="entry name" value="Prot-tyrosine_phosphatase-like"/>
</dbReference>
<accession>A0A7L9FGY0</accession>
<protein>
    <submittedName>
        <fullName evidence="5">Dual specificity protein phosphatase family protein</fullName>
    </submittedName>
</protein>
<evidence type="ECO:0000256" key="1">
    <source>
        <dbReference type="ARBA" id="ARBA00008601"/>
    </source>
</evidence>
<dbReference type="InterPro" id="IPR016130">
    <property type="entry name" value="Tyr_Pase_AS"/>
</dbReference>
<reference evidence="5 6" key="1">
    <citation type="submission" date="2020-10" db="EMBL/GenBank/DDBJ databases">
        <title>Thermofilum lucidum 3507LT sp. nov. a novel member of Thermofilaceae family isolated from Chile hot spring, and proposal of description order Thermofilales.</title>
        <authorList>
            <person name="Zayulina K.S."/>
            <person name="Elcheninov A.G."/>
            <person name="Toshchakov S.V."/>
            <person name="Kublanov I.V."/>
        </authorList>
    </citation>
    <scope>NUCLEOTIDE SEQUENCE [LARGE SCALE GENOMIC DNA]</scope>
    <source>
        <strain evidence="5 6">3507LT</strain>
    </source>
</reference>
<dbReference type="GO" id="GO:0005737">
    <property type="term" value="C:cytoplasm"/>
    <property type="evidence" value="ECO:0007669"/>
    <property type="project" value="TreeGrafter"/>
</dbReference>
<dbReference type="SUPFAM" id="SSF52799">
    <property type="entry name" value="(Phosphotyrosine protein) phosphatases II"/>
    <property type="match status" value="1"/>
</dbReference>
<dbReference type="SMART" id="SM00195">
    <property type="entry name" value="DSPc"/>
    <property type="match status" value="1"/>
</dbReference>
<feature type="domain" description="Tyrosine specific protein phosphatases" evidence="4">
    <location>
        <begin position="66"/>
        <end position="121"/>
    </location>
</feature>
<dbReference type="PANTHER" id="PTHR45961:SF6">
    <property type="entry name" value="IP21249P"/>
    <property type="match status" value="1"/>
</dbReference>
<dbReference type="FunFam" id="3.90.190.10:FF:000157">
    <property type="entry name" value="Protein-tyrosine phosphatase"/>
    <property type="match status" value="1"/>
</dbReference>
<evidence type="ECO:0000256" key="3">
    <source>
        <dbReference type="ARBA" id="ARBA00022912"/>
    </source>
</evidence>
<evidence type="ECO:0000259" key="4">
    <source>
        <dbReference type="PROSITE" id="PS50056"/>
    </source>
</evidence>
<sequence length="292" mass="32079">MSRFRVLRPRVYWSSCPSTEDLKALLKQGLSLVVDLTEDECYYQVPEGVRKLAFPIPDFSFRSPELVFHSVIEPVKEEVEGGGSVLLHCMGGIGRSGTLAAMLLVALDGLTLEGALSRVKKLGGGPQVPAQFVSLKWFERNLAALGYSKYLFFSGLLSKLNWPDADRISSRVNLALDIFTELGIAKGSRTFEELFECLLKSLTPGSFWASSRRLCELMDSSGAISEVVGVAELLGNVFEGEGLYIGLENREGRVYILLNGFKTSGGLVASLRKFVESSQHLRGVLDVVEVFE</sequence>
<dbReference type="EMBL" id="CP062310">
    <property type="protein sequence ID" value="QOJ78572.1"/>
    <property type="molecule type" value="Genomic_DNA"/>
</dbReference>
<dbReference type="PROSITE" id="PS50056">
    <property type="entry name" value="TYR_PHOSPHATASE_2"/>
    <property type="match status" value="1"/>
</dbReference>
<evidence type="ECO:0000256" key="2">
    <source>
        <dbReference type="ARBA" id="ARBA00022801"/>
    </source>
</evidence>
<dbReference type="InParanoid" id="A0A7L9FGY0"/>
<name>A0A7L9FGY0_9CREN</name>
<dbReference type="GeneID" id="59149708"/>
<evidence type="ECO:0000313" key="5">
    <source>
        <dbReference type="EMBL" id="QOJ78572.1"/>
    </source>
</evidence>
<evidence type="ECO:0000313" key="6">
    <source>
        <dbReference type="Proteomes" id="UP000594121"/>
    </source>
</evidence>
<dbReference type="InterPro" id="IPR020422">
    <property type="entry name" value="TYR_PHOSPHATASE_DUAL_dom"/>
</dbReference>
<gene>
    <name evidence="5" type="ORF">IG193_07390</name>
</gene>
<keyword evidence="2" id="KW-0378">Hydrolase</keyword>
<comment type="similarity">
    <text evidence="1">Belongs to the protein-tyrosine phosphatase family. Non-receptor class dual specificity subfamily.</text>
</comment>
<proteinExistence type="inferred from homology"/>
<dbReference type="Gene3D" id="3.90.190.10">
    <property type="entry name" value="Protein tyrosine phosphatase superfamily"/>
    <property type="match status" value="1"/>
</dbReference>
<organism evidence="5 6">
    <name type="scientific">Infirmifilum lucidum</name>
    <dbReference type="NCBI Taxonomy" id="2776706"/>
    <lineage>
        <taxon>Archaea</taxon>
        <taxon>Thermoproteota</taxon>
        <taxon>Thermoprotei</taxon>
        <taxon>Thermofilales</taxon>
        <taxon>Thermofilaceae</taxon>
        <taxon>Infirmifilum</taxon>
    </lineage>
</organism>
<dbReference type="Proteomes" id="UP000594121">
    <property type="component" value="Chromosome"/>
</dbReference>